<evidence type="ECO:0000259" key="3">
    <source>
        <dbReference type="SMART" id="SM00822"/>
    </source>
</evidence>
<keyword evidence="2" id="KW-0560">Oxidoreductase</keyword>
<gene>
    <name evidence="4" type="ORF">UFOPK3564_03229</name>
</gene>
<proteinExistence type="inferred from homology"/>
<feature type="domain" description="Ketoreductase" evidence="3">
    <location>
        <begin position="10"/>
        <end position="190"/>
    </location>
</feature>
<dbReference type="Gene3D" id="3.40.50.720">
    <property type="entry name" value="NAD(P)-binding Rossmann-like Domain"/>
    <property type="match status" value="1"/>
</dbReference>
<dbReference type="PRINTS" id="PR00081">
    <property type="entry name" value="GDHRDH"/>
</dbReference>
<comment type="similarity">
    <text evidence="1">Belongs to the short-chain dehydrogenases/reductases (SDR) family.</text>
</comment>
<dbReference type="InterPro" id="IPR020904">
    <property type="entry name" value="Sc_DH/Rdtase_CS"/>
</dbReference>
<reference evidence="4" key="1">
    <citation type="submission" date="2020-05" db="EMBL/GenBank/DDBJ databases">
        <authorList>
            <person name="Chiriac C."/>
            <person name="Salcher M."/>
            <person name="Ghai R."/>
            <person name="Kavagutti S V."/>
        </authorList>
    </citation>
    <scope>NUCLEOTIDE SEQUENCE</scope>
</reference>
<dbReference type="GO" id="GO:0016491">
    <property type="term" value="F:oxidoreductase activity"/>
    <property type="evidence" value="ECO:0007669"/>
    <property type="project" value="UniProtKB-KW"/>
</dbReference>
<dbReference type="PANTHER" id="PTHR44196">
    <property type="entry name" value="DEHYDROGENASE/REDUCTASE SDR FAMILY MEMBER 7B"/>
    <property type="match status" value="1"/>
</dbReference>
<dbReference type="SMART" id="SM00822">
    <property type="entry name" value="PKS_KR"/>
    <property type="match status" value="1"/>
</dbReference>
<evidence type="ECO:0000256" key="2">
    <source>
        <dbReference type="ARBA" id="ARBA00023002"/>
    </source>
</evidence>
<sequence length="287" mass="30454">MTRVRLEGRGVVLSGATGGIGREVAALLLRRGAKVALMSRPSERLDELVESLDSPDAVAFPADVTDRQQVVDATEAAAERFGGLVAAIAGAGVVLTGTIAEQDEEDVRKVIDTNLYGTLWTLQAALPHVDEADGHLLAVASIAGIVPTPLAGIYPATKAAVGELIAQLRMELMHRRTSAGVLYLGMVDTEMSTTVGEDDRLRRTMERTPGAFTGSLTAKDAAERIVRAIEHRQGAVVAPAWQLPLAVPQLGLQKVVETGMRFTALARELPGRRAPLSDPRKPEDSAS</sequence>
<dbReference type="Pfam" id="PF00106">
    <property type="entry name" value="adh_short"/>
    <property type="match status" value="1"/>
</dbReference>
<dbReference type="EMBL" id="CAFBMK010000290">
    <property type="protein sequence ID" value="CAB4946102.1"/>
    <property type="molecule type" value="Genomic_DNA"/>
</dbReference>
<evidence type="ECO:0000256" key="1">
    <source>
        <dbReference type="ARBA" id="ARBA00006484"/>
    </source>
</evidence>
<protein>
    <submittedName>
        <fullName evidence="4">Unannotated protein</fullName>
    </submittedName>
</protein>
<dbReference type="PANTHER" id="PTHR44196:SF1">
    <property type="entry name" value="DEHYDROGENASE_REDUCTASE SDR FAMILY MEMBER 7B"/>
    <property type="match status" value="1"/>
</dbReference>
<dbReference type="SUPFAM" id="SSF51735">
    <property type="entry name" value="NAD(P)-binding Rossmann-fold domains"/>
    <property type="match status" value="1"/>
</dbReference>
<dbReference type="AlphaFoldDB" id="A0A6J7JVJ0"/>
<dbReference type="InterPro" id="IPR057326">
    <property type="entry name" value="KR_dom"/>
</dbReference>
<dbReference type="InterPro" id="IPR036291">
    <property type="entry name" value="NAD(P)-bd_dom_sf"/>
</dbReference>
<evidence type="ECO:0000313" key="4">
    <source>
        <dbReference type="EMBL" id="CAB4946102.1"/>
    </source>
</evidence>
<dbReference type="PROSITE" id="PS00061">
    <property type="entry name" value="ADH_SHORT"/>
    <property type="match status" value="1"/>
</dbReference>
<dbReference type="InterPro" id="IPR002347">
    <property type="entry name" value="SDR_fam"/>
</dbReference>
<organism evidence="4">
    <name type="scientific">freshwater metagenome</name>
    <dbReference type="NCBI Taxonomy" id="449393"/>
    <lineage>
        <taxon>unclassified sequences</taxon>
        <taxon>metagenomes</taxon>
        <taxon>ecological metagenomes</taxon>
    </lineage>
</organism>
<name>A0A6J7JVJ0_9ZZZZ</name>
<accession>A0A6J7JVJ0</accession>
<dbReference type="GO" id="GO:0016020">
    <property type="term" value="C:membrane"/>
    <property type="evidence" value="ECO:0007669"/>
    <property type="project" value="TreeGrafter"/>
</dbReference>